<keyword evidence="19" id="KW-0407">Ion channel</keyword>
<evidence type="ECO:0000256" key="9">
    <source>
        <dbReference type="ARBA" id="ARBA00022692"/>
    </source>
</evidence>
<evidence type="ECO:0000256" key="5">
    <source>
        <dbReference type="ARBA" id="ARBA00022448"/>
    </source>
</evidence>
<dbReference type="PANTHER" id="PTHR11690">
    <property type="entry name" value="AMILORIDE-SENSITIVE SODIUM CHANNEL-RELATED"/>
    <property type="match status" value="1"/>
</dbReference>
<keyword evidence="10" id="KW-0282">Flagellum</keyword>
<dbReference type="PRINTS" id="PR01078">
    <property type="entry name" value="AMINACHANNEL"/>
</dbReference>
<sequence length="650" mass="74713">MTEEKKKEKEGLIEFYSSYRELFEFFCNNTTIHGTIRLACSPNNRMKTAFWVVLFIATFGLLYWQFALLFGQYFSYPVSININVNSDKLLFPAVTVCTLNPYRYTAVQEDLEALDKLTEQTLYDLYQYNNTQMNKPHMATRRRRHSTMLQAFPLERLSPEETTGSRVKRSIRAAVSENELPMRRKDWNIGFKLCNDSGENCFYQKYSSGVDAIREWYRFHYINILARVPSSSGTPLNEEHFESFIFSCRFNDNACSEGNYTHFHHPLYGNCYTFNENRTTKVEPWASSMPGIKNGLSLVLKTEQKDYLPLLSTTAGARVTVHERDEPPFPDDGGFNIQPGVETSITMSKEIVDRLGGEYSDCTEDGSDIDVSNLFNSKYTQQVCVRSCFQTAMVKRCGCAYYFDPLPPGQEYCDYHKQPNWGHCYYKLENEFASDKLGCFTKCRKPCKLTEFHLSAGYSRWPAESSKKWVFYMLSQQNNYNITDSERSGVSKLNIFFSEMTYKSTVESPTLNMVVLLSLLGSQWSLWFGSSVLSVVEMGELLFDLVALTVILYLKRRQKRKMESVEEDASDPTPAYPQWEGHHNPDFQHEEEPPSHQFRVVADITPPPAYDSLELHTTEECDVSCSCSHRSSLRSNLSSKSQASTATVNA</sequence>
<keyword evidence="8" id="KW-0963">Cytoplasm</keyword>
<dbReference type="AlphaFoldDB" id="A0AAV7P5H7"/>
<keyword evidence="6" id="KW-0894">Sodium channel</keyword>
<evidence type="ECO:0000256" key="3">
    <source>
        <dbReference type="ARBA" id="ARBA00004424"/>
    </source>
</evidence>
<evidence type="ECO:0000256" key="7">
    <source>
        <dbReference type="ARBA" id="ARBA00022475"/>
    </source>
</evidence>
<dbReference type="FunFam" id="2.60.470.10:FF:000002">
    <property type="entry name" value="Amiloride-sensitive sodium channel subunit alpha"/>
    <property type="match status" value="1"/>
</dbReference>
<comment type="subcellular location">
    <subcellularLocation>
        <location evidence="3">Apical cell membrane</location>
        <topology evidence="3">Multi-pass membrane protein</topology>
    </subcellularLocation>
    <subcellularLocation>
        <location evidence="2">Cell projection</location>
        <location evidence="2">Cilium</location>
        <location evidence="2">Flagellum</location>
    </subcellularLocation>
    <subcellularLocation>
        <location evidence="4">Cytoplasmic granule</location>
    </subcellularLocation>
    <subcellularLocation>
        <location evidence="1">Cytoplasmic vesicle</location>
        <location evidence="1">Secretory vesicle</location>
        <location evidence="1">Acrosome</location>
    </subcellularLocation>
</comment>
<dbReference type="NCBIfam" id="TIGR00859">
    <property type="entry name" value="ENaC"/>
    <property type="match status" value="1"/>
</dbReference>
<dbReference type="InterPro" id="IPR020903">
    <property type="entry name" value="ENaC_CS"/>
</dbReference>
<dbReference type="Proteomes" id="UP001066276">
    <property type="component" value="Chromosome 7"/>
</dbReference>
<evidence type="ECO:0000256" key="17">
    <source>
        <dbReference type="ARBA" id="ARBA00023201"/>
    </source>
</evidence>
<dbReference type="PANTHER" id="PTHR11690:SF124">
    <property type="entry name" value="AMILORIDE-SENSITIVE SODIUM CHANNEL SUBUNIT ALPHA"/>
    <property type="match status" value="1"/>
</dbReference>
<keyword evidence="28" id="KW-1185">Reference proteome</keyword>
<evidence type="ECO:0000256" key="14">
    <source>
        <dbReference type="ARBA" id="ARBA00023069"/>
    </source>
</evidence>
<evidence type="ECO:0000256" key="18">
    <source>
        <dbReference type="ARBA" id="ARBA00023273"/>
    </source>
</evidence>
<comment type="caution">
    <text evidence="27">The sequence shown here is derived from an EMBL/GenBank/DDBJ whole genome shotgun (WGS) entry which is preliminary data.</text>
</comment>
<feature type="compositionally biased region" description="Basic and acidic residues" evidence="25">
    <location>
        <begin position="580"/>
        <end position="594"/>
    </location>
</feature>
<evidence type="ECO:0000256" key="24">
    <source>
        <dbReference type="ARBA" id="ARBA00050051"/>
    </source>
</evidence>
<dbReference type="GO" id="GO:0031514">
    <property type="term" value="C:motile cilium"/>
    <property type="evidence" value="ECO:0007669"/>
    <property type="project" value="UniProtKB-SubCell"/>
</dbReference>
<evidence type="ECO:0000256" key="26">
    <source>
        <dbReference type="SAM" id="Phobius"/>
    </source>
</evidence>
<evidence type="ECO:0000256" key="20">
    <source>
        <dbReference type="ARBA" id="ARBA00023329"/>
    </source>
</evidence>
<dbReference type="InterPro" id="IPR004724">
    <property type="entry name" value="ENaC_chordates"/>
</dbReference>
<evidence type="ECO:0000256" key="16">
    <source>
        <dbReference type="ARBA" id="ARBA00023157"/>
    </source>
</evidence>
<keyword evidence="16" id="KW-1015">Disulfide bond</keyword>
<evidence type="ECO:0000313" key="27">
    <source>
        <dbReference type="EMBL" id="KAJ1122507.1"/>
    </source>
</evidence>
<evidence type="ECO:0000256" key="23">
    <source>
        <dbReference type="ARBA" id="ARBA00050031"/>
    </source>
</evidence>
<keyword evidence="17" id="KW-0739">Sodium transport</keyword>
<reference evidence="27" key="1">
    <citation type="journal article" date="2022" name="bioRxiv">
        <title>Sequencing and chromosome-scale assembly of the giantPleurodeles waltlgenome.</title>
        <authorList>
            <person name="Brown T."/>
            <person name="Elewa A."/>
            <person name="Iarovenko S."/>
            <person name="Subramanian E."/>
            <person name="Araus A.J."/>
            <person name="Petzold A."/>
            <person name="Susuki M."/>
            <person name="Suzuki K.-i.T."/>
            <person name="Hayashi T."/>
            <person name="Toyoda A."/>
            <person name="Oliveira C."/>
            <person name="Osipova E."/>
            <person name="Leigh N.D."/>
            <person name="Simon A."/>
            <person name="Yun M.H."/>
        </authorList>
    </citation>
    <scope>NUCLEOTIDE SEQUENCE</scope>
    <source>
        <strain evidence="27">20211129_DDA</strain>
        <tissue evidence="27">Liver</tissue>
    </source>
</reference>
<evidence type="ECO:0000256" key="10">
    <source>
        <dbReference type="ARBA" id="ARBA00022846"/>
    </source>
</evidence>
<dbReference type="PROSITE" id="PS01206">
    <property type="entry name" value="ASC"/>
    <property type="match status" value="1"/>
</dbReference>
<keyword evidence="12" id="KW-0915">Sodium</keyword>
<dbReference type="GO" id="GO:0016324">
    <property type="term" value="C:apical plasma membrane"/>
    <property type="evidence" value="ECO:0007669"/>
    <property type="project" value="UniProtKB-SubCell"/>
</dbReference>
<dbReference type="GO" id="GO:0015280">
    <property type="term" value="F:ligand-gated sodium channel activity"/>
    <property type="evidence" value="ECO:0007669"/>
    <property type="project" value="InterPro"/>
</dbReference>
<keyword evidence="14" id="KW-0969">Cilium</keyword>
<dbReference type="GO" id="GO:0034706">
    <property type="term" value="C:sodium channel complex"/>
    <property type="evidence" value="ECO:0007669"/>
    <property type="project" value="UniProtKB-ARBA"/>
</dbReference>
<dbReference type="InterPro" id="IPR001873">
    <property type="entry name" value="ENaC"/>
</dbReference>
<evidence type="ECO:0000313" key="28">
    <source>
        <dbReference type="Proteomes" id="UP001066276"/>
    </source>
</evidence>
<keyword evidence="9 26" id="KW-0812">Transmembrane</keyword>
<evidence type="ECO:0000256" key="11">
    <source>
        <dbReference type="ARBA" id="ARBA00022989"/>
    </source>
</evidence>
<evidence type="ECO:0000256" key="13">
    <source>
        <dbReference type="ARBA" id="ARBA00023065"/>
    </source>
</evidence>
<keyword evidence="15 26" id="KW-0472">Membrane</keyword>
<dbReference type="Gene3D" id="2.60.470.10">
    <property type="entry name" value="Acid-sensing ion channels like domains"/>
    <property type="match status" value="1"/>
</dbReference>
<protein>
    <recommendedName>
        <fullName evidence="23">Epithelial sodium channel subunit alpha</fullName>
    </recommendedName>
    <alternativeName>
        <fullName evidence="24">Amiloride-sensitive sodium channel subunit alpha</fullName>
    </alternativeName>
</protein>
<keyword evidence="7" id="KW-1003">Cell membrane</keyword>
<keyword evidence="18" id="KW-0966">Cell projection</keyword>
<evidence type="ECO:0000256" key="12">
    <source>
        <dbReference type="ARBA" id="ARBA00023053"/>
    </source>
</evidence>
<feature type="compositionally biased region" description="Low complexity" evidence="25">
    <location>
        <begin position="629"/>
        <end position="644"/>
    </location>
</feature>
<evidence type="ECO:0000256" key="8">
    <source>
        <dbReference type="ARBA" id="ARBA00022490"/>
    </source>
</evidence>
<keyword evidence="13" id="KW-0406">Ion transport</keyword>
<name>A0AAV7P5H7_PLEWA</name>
<evidence type="ECO:0000256" key="15">
    <source>
        <dbReference type="ARBA" id="ARBA00023136"/>
    </source>
</evidence>
<feature type="region of interest" description="Disordered" evidence="25">
    <location>
        <begin position="562"/>
        <end position="595"/>
    </location>
</feature>
<feature type="transmembrane region" description="Helical" evidence="26">
    <location>
        <begin position="49"/>
        <end position="70"/>
    </location>
</feature>
<organism evidence="27 28">
    <name type="scientific">Pleurodeles waltl</name>
    <name type="common">Iberian ribbed newt</name>
    <dbReference type="NCBI Taxonomy" id="8319"/>
    <lineage>
        <taxon>Eukaryota</taxon>
        <taxon>Metazoa</taxon>
        <taxon>Chordata</taxon>
        <taxon>Craniata</taxon>
        <taxon>Vertebrata</taxon>
        <taxon>Euteleostomi</taxon>
        <taxon>Amphibia</taxon>
        <taxon>Batrachia</taxon>
        <taxon>Caudata</taxon>
        <taxon>Salamandroidea</taxon>
        <taxon>Salamandridae</taxon>
        <taxon>Pleurodelinae</taxon>
        <taxon>Pleurodeles</taxon>
    </lineage>
</organism>
<keyword evidence="20" id="KW-0968">Cytoplasmic vesicle</keyword>
<dbReference type="EMBL" id="JANPWB010000011">
    <property type="protein sequence ID" value="KAJ1122507.1"/>
    <property type="molecule type" value="Genomic_DNA"/>
</dbReference>
<evidence type="ECO:0000256" key="6">
    <source>
        <dbReference type="ARBA" id="ARBA00022461"/>
    </source>
</evidence>
<keyword evidence="5" id="KW-0813">Transport</keyword>
<proteinExistence type="inferred from homology"/>
<evidence type="ECO:0000256" key="25">
    <source>
        <dbReference type="SAM" id="MobiDB-lite"/>
    </source>
</evidence>
<feature type="region of interest" description="Disordered" evidence="25">
    <location>
        <begin position="629"/>
        <end position="650"/>
    </location>
</feature>
<evidence type="ECO:0000256" key="21">
    <source>
        <dbReference type="ARBA" id="ARBA00036239"/>
    </source>
</evidence>
<evidence type="ECO:0000256" key="1">
    <source>
        <dbReference type="ARBA" id="ARBA00004218"/>
    </source>
</evidence>
<evidence type="ECO:0000256" key="4">
    <source>
        <dbReference type="ARBA" id="ARBA00004463"/>
    </source>
</evidence>
<evidence type="ECO:0000256" key="22">
    <source>
        <dbReference type="ARBA" id="ARBA00037944"/>
    </source>
</evidence>
<gene>
    <name evidence="27" type="ORF">NDU88_000993</name>
</gene>
<accession>A0AAV7P5H7</accession>
<comment type="catalytic activity">
    <reaction evidence="21">
        <text>Na(+)(in) = Na(+)(out)</text>
        <dbReference type="Rhea" id="RHEA:34963"/>
        <dbReference type="ChEBI" id="CHEBI:29101"/>
    </reaction>
</comment>
<dbReference type="Pfam" id="PF00858">
    <property type="entry name" value="ASC"/>
    <property type="match status" value="1"/>
</dbReference>
<evidence type="ECO:0000256" key="2">
    <source>
        <dbReference type="ARBA" id="ARBA00004230"/>
    </source>
</evidence>
<comment type="similarity">
    <text evidence="22">Belongs to the amiloride-sensitive sodium channel (TC 1.A.6) family. SCNN1A subfamily.</text>
</comment>
<evidence type="ECO:0000256" key="19">
    <source>
        <dbReference type="ARBA" id="ARBA00023303"/>
    </source>
</evidence>
<keyword evidence="11 26" id="KW-1133">Transmembrane helix</keyword>
<dbReference type="Gene3D" id="1.10.287.770">
    <property type="entry name" value="YojJ-like"/>
    <property type="match status" value="1"/>
</dbReference>
<dbReference type="GO" id="GO:0001669">
    <property type="term" value="C:acrosomal vesicle"/>
    <property type="evidence" value="ECO:0007669"/>
    <property type="project" value="UniProtKB-SubCell"/>
</dbReference>